<proteinExistence type="predicted"/>
<feature type="domain" description="Pyrrolo-quinoline quinone repeat" evidence="2">
    <location>
        <begin position="140"/>
        <end position="285"/>
    </location>
</feature>
<dbReference type="InterPro" id="IPR011047">
    <property type="entry name" value="Quinoprotein_ADH-like_sf"/>
</dbReference>
<dbReference type="Proteomes" id="UP001321486">
    <property type="component" value="Chromosome"/>
</dbReference>
<keyword evidence="1" id="KW-0472">Membrane</keyword>
<protein>
    <recommendedName>
        <fullName evidence="2">Pyrrolo-quinoline quinone repeat domain-containing protein</fullName>
    </recommendedName>
</protein>
<dbReference type="SUPFAM" id="SSF50998">
    <property type="entry name" value="Quinoprotein alcohol dehydrogenase-like"/>
    <property type="match status" value="1"/>
</dbReference>
<evidence type="ECO:0000256" key="1">
    <source>
        <dbReference type="SAM" id="Phobius"/>
    </source>
</evidence>
<evidence type="ECO:0000313" key="4">
    <source>
        <dbReference type="Proteomes" id="UP001321486"/>
    </source>
</evidence>
<dbReference type="Pfam" id="PF13360">
    <property type="entry name" value="PQQ_2"/>
    <property type="match status" value="2"/>
</dbReference>
<feature type="transmembrane region" description="Helical" evidence="1">
    <location>
        <begin position="38"/>
        <end position="58"/>
    </location>
</feature>
<keyword evidence="1" id="KW-1133">Transmembrane helix</keyword>
<organism evidence="3 4">
    <name type="scientific">Frondihabitans sucicola</name>
    <dbReference type="NCBI Taxonomy" id="1268041"/>
    <lineage>
        <taxon>Bacteria</taxon>
        <taxon>Bacillati</taxon>
        <taxon>Actinomycetota</taxon>
        <taxon>Actinomycetes</taxon>
        <taxon>Micrococcales</taxon>
        <taxon>Microbacteriaceae</taxon>
        <taxon>Frondihabitans</taxon>
    </lineage>
</organism>
<dbReference type="EMBL" id="AP027732">
    <property type="protein sequence ID" value="BDZ51100.1"/>
    <property type="molecule type" value="Genomic_DNA"/>
</dbReference>
<dbReference type="InterPro" id="IPR002372">
    <property type="entry name" value="PQQ_rpt_dom"/>
</dbReference>
<dbReference type="Gene3D" id="2.40.10.480">
    <property type="match status" value="1"/>
</dbReference>
<accession>A0ABM8GRJ0</accession>
<evidence type="ECO:0000259" key="2">
    <source>
        <dbReference type="Pfam" id="PF13360"/>
    </source>
</evidence>
<dbReference type="InterPro" id="IPR015943">
    <property type="entry name" value="WD40/YVTN_repeat-like_dom_sf"/>
</dbReference>
<sequence length="502" mass="52234">MATQALSPSRFEVEGQRLLSRSRPVGAARRRSPALRIALAYLAGAAVTGLVVGAGAVVQPVYGSEPAFGGTAFAEVRSTPTAAGWSLPLASEFAPGVPPACVTFRAGAVDEHHELLTADLPSPSSTGQNAECEVSSPETRGRLVMVDPATGRVQWRRSLEHDLGTTVFSLVWHASASAGVVVVGVDGSKGDELLALDVRTGRTVSEVTVDDPDAVINFAVSGHLVVSAVPGTGGTVTTYTLRRTTDLDTDLWTRSISSVLLPQLLPDRFVVPLPEGTVSIDGSTGDQTPWGSDLRNLEGVRVTGDRVVAQTIPRGVGLAASVVMLDARGRTLWSRPSPAISGLSVARRCVVVSTDVVRVTCLDPASGAERWSSEIPGSVVGTPDGATTGDVESIGPVRARDRSLTLSELDGDTGHVRFQTSIPRGSDVVGQAAATGYALGTRSSDGASVLTAFDLDSGRTLWTLGRSELGVWGGHLVEITRAGVARELVDGRSGTRHDMLVG</sequence>
<reference evidence="4" key="1">
    <citation type="journal article" date="2019" name="Int. J. Syst. Evol. Microbiol.">
        <title>The Global Catalogue of Microorganisms (GCM) 10K type strain sequencing project: providing services to taxonomists for standard genome sequencing and annotation.</title>
        <authorList>
            <consortium name="The Broad Institute Genomics Platform"/>
            <consortium name="The Broad Institute Genome Sequencing Center for Infectious Disease"/>
            <person name="Wu L."/>
            <person name="Ma J."/>
        </authorList>
    </citation>
    <scope>NUCLEOTIDE SEQUENCE [LARGE SCALE GENOMIC DNA]</scope>
    <source>
        <strain evidence="4">NBRC 108728</strain>
    </source>
</reference>
<dbReference type="PANTHER" id="PTHR34512:SF30">
    <property type="entry name" value="OUTER MEMBRANE PROTEIN ASSEMBLY FACTOR BAMB"/>
    <property type="match status" value="1"/>
</dbReference>
<keyword evidence="1" id="KW-0812">Transmembrane</keyword>
<keyword evidence="4" id="KW-1185">Reference proteome</keyword>
<dbReference type="RefSeq" id="WP_286343947.1">
    <property type="nucleotide sequence ID" value="NZ_AP027732.1"/>
</dbReference>
<evidence type="ECO:0000313" key="3">
    <source>
        <dbReference type="EMBL" id="BDZ51100.1"/>
    </source>
</evidence>
<feature type="domain" description="Pyrrolo-quinoline quinone repeat" evidence="2">
    <location>
        <begin position="321"/>
        <end position="417"/>
    </location>
</feature>
<name>A0ABM8GRJ0_9MICO</name>
<dbReference type="Gene3D" id="2.130.10.10">
    <property type="entry name" value="YVTN repeat-like/Quinoprotein amine dehydrogenase"/>
    <property type="match status" value="1"/>
</dbReference>
<gene>
    <name evidence="3" type="ORF">GCM10025867_33410</name>
</gene>
<dbReference type="PANTHER" id="PTHR34512">
    <property type="entry name" value="CELL SURFACE PROTEIN"/>
    <property type="match status" value="1"/>
</dbReference>